<evidence type="ECO:0000313" key="2">
    <source>
        <dbReference type="Proteomes" id="UP000032066"/>
    </source>
</evidence>
<comment type="caution">
    <text evidence="1">The sequence shown here is derived from an EMBL/GenBank/DDBJ whole genome shotgun (WGS) entry which is preliminary data.</text>
</comment>
<protein>
    <submittedName>
        <fullName evidence="1">Uncharacterized protein</fullName>
    </submittedName>
</protein>
<dbReference type="PATRIC" id="fig|2064.6.peg.491"/>
<proteinExistence type="predicted"/>
<keyword evidence="2" id="KW-1185">Reference proteome</keyword>
<accession>A0A0D0PV86</accession>
<dbReference type="OrthoDB" id="4321078at2"/>
<reference evidence="1 2" key="1">
    <citation type="submission" date="2015-02" db="EMBL/GenBank/DDBJ databases">
        <title>Draft genome sequence of Kitasatospora griseola MF730-N6, a bafilomycin, terpentecin and satosporin producer.</title>
        <authorList>
            <person name="Arens J.C."/>
            <person name="Haltli B."/>
            <person name="Kerr R.G."/>
        </authorList>
    </citation>
    <scope>NUCLEOTIDE SEQUENCE [LARGE SCALE GENOMIC DNA]</scope>
    <source>
        <strain evidence="1 2">MF730-N6</strain>
    </source>
</reference>
<name>A0A0D0PV86_KITGR</name>
<gene>
    <name evidence="1" type="ORF">TR51_02150</name>
</gene>
<organism evidence="1 2">
    <name type="scientific">Kitasatospora griseola</name>
    <name type="common">Streptomyces griseolosporeus</name>
    <dbReference type="NCBI Taxonomy" id="2064"/>
    <lineage>
        <taxon>Bacteria</taxon>
        <taxon>Bacillati</taxon>
        <taxon>Actinomycetota</taxon>
        <taxon>Actinomycetes</taxon>
        <taxon>Kitasatosporales</taxon>
        <taxon>Streptomycetaceae</taxon>
        <taxon>Kitasatospora</taxon>
    </lineage>
</organism>
<dbReference type="Proteomes" id="UP000032066">
    <property type="component" value="Unassembled WGS sequence"/>
</dbReference>
<dbReference type="AlphaFoldDB" id="A0A0D0PV86"/>
<dbReference type="EMBL" id="JXZB01000001">
    <property type="protein sequence ID" value="KIQ66434.1"/>
    <property type="molecule type" value="Genomic_DNA"/>
</dbReference>
<dbReference type="STRING" id="2064.TR51_02150"/>
<sequence length="87" mass="9447">MAIIVLFEVRPGGEAGPGVAEPAVVAVHAAGSDPDVPEDPLPMTLCGRDTVPMQHTHYRRTAPGQPWYPPEFAAQRCPECEWALRDL</sequence>
<evidence type="ECO:0000313" key="1">
    <source>
        <dbReference type="EMBL" id="KIQ66434.1"/>
    </source>
</evidence>
<dbReference type="RefSeq" id="WP_043907633.1">
    <property type="nucleotide sequence ID" value="NZ_JXZB01000001.1"/>
</dbReference>